<proteinExistence type="predicted"/>
<protein>
    <recommendedName>
        <fullName evidence="5">MYND-type domain-containing protein</fullName>
    </recommendedName>
</protein>
<evidence type="ECO:0000256" key="2">
    <source>
        <dbReference type="ARBA" id="ARBA00022771"/>
    </source>
</evidence>
<keyword evidence="2 4" id="KW-0863">Zinc-finger</keyword>
<dbReference type="InterPro" id="IPR002893">
    <property type="entry name" value="Znf_MYND"/>
</dbReference>
<accession>A0A6A4HS79</accession>
<dbReference type="Pfam" id="PF01753">
    <property type="entry name" value="zf-MYND"/>
    <property type="match status" value="1"/>
</dbReference>
<dbReference type="PROSITE" id="PS01360">
    <property type="entry name" value="ZF_MYND_1"/>
    <property type="match status" value="1"/>
</dbReference>
<reference evidence="6" key="1">
    <citation type="journal article" date="2019" name="Environ. Microbiol.">
        <title>Fungal ecological strategies reflected in gene transcription - a case study of two litter decomposers.</title>
        <authorList>
            <person name="Barbi F."/>
            <person name="Kohler A."/>
            <person name="Barry K."/>
            <person name="Baskaran P."/>
            <person name="Daum C."/>
            <person name="Fauchery L."/>
            <person name="Ihrmark K."/>
            <person name="Kuo A."/>
            <person name="LaButti K."/>
            <person name="Lipzen A."/>
            <person name="Morin E."/>
            <person name="Grigoriev I.V."/>
            <person name="Henrissat B."/>
            <person name="Lindahl B."/>
            <person name="Martin F."/>
        </authorList>
    </citation>
    <scope>NUCLEOTIDE SEQUENCE</scope>
    <source>
        <strain evidence="6">JB14</strain>
    </source>
</reference>
<evidence type="ECO:0000313" key="6">
    <source>
        <dbReference type="EMBL" id="KAE9401239.1"/>
    </source>
</evidence>
<name>A0A6A4HS79_9AGAR</name>
<gene>
    <name evidence="6" type="ORF">BT96DRAFT_974905</name>
</gene>
<evidence type="ECO:0000256" key="4">
    <source>
        <dbReference type="PROSITE-ProRule" id="PRU00134"/>
    </source>
</evidence>
<evidence type="ECO:0000259" key="5">
    <source>
        <dbReference type="PROSITE" id="PS50865"/>
    </source>
</evidence>
<evidence type="ECO:0000256" key="3">
    <source>
        <dbReference type="ARBA" id="ARBA00022833"/>
    </source>
</evidence>
<keyword evidence="3" id="KW-0862">Zinc</keyword>
<dbReference type="GO" id="GO:0008270">
    <property type="term" value="F:zinc ion binding"/>
    <property type="evidence" value="ECO:0007669"/>
    <property type="project" value="UniProtKB-KW"/>
</dbReference>
<dbReference type="Gene3D" id="6.10.140.2220">
    <property type="match status" value="1"/>
</dbReference>
<sequence length="530" mass="59833">MYESMIKKTRMIQFPSSKKYEEARVFIGSTFDQVVARWLRNIFWRHFSSSSTKTDDFGAALRKNFSKNEFLALHRQVPNATVSPTGSLESRHRFGNADNLFDRVRAEVKERKTAKKDRKTFCGHCGKHKDAGVKLQTCSLCRSINYCDATCQRDHWKSGHKTDCVSFKQPPFAKNFDPSDRADVPWPYDPIFAQGNEDGLGVWLTTSGSLSSLLQQAFEPVDNEGCDKAHPLGPPSFQRWAKIGPTRDGREVGPETKKFLGPSLLSLRVMVQNRRKDGKVVLVKAAQTAVTVAGIIKDALLPDDKEVAIFNKSANGIECMTVPPWTDYNGQRRVAILEINGVEAPKGGFGADGEYKIPSPPTGDSWGRVLQWNMPRFLLAPGDFAVFRIQYRLGDGDVWQTYPEIMTRFVNCIVQCEVLQPKSQAPNDSAWIKEARRSTRLPNLENVVLVGYADFDYVKEYYRPYFDEDSDVWAKERLGGRAEMANDLISSMGPTFLKATMSSLTPEKRAEFVKNLDTMGFDVERSLRES</sequence>
<dbReference type="EMBL" id="ML769448">
    <property type="protein sequence ID" value="KAE9401239.1"/>
    <property type="molecule type" value="Genomic_DNA"/>
</dbReference>
<dbReference type="SUPFAM" id="SSF144232">
    <property type="entry name" value="HIT/MYND zinc finger-like"/>
    <property type="match status" value="1"/>
</dbReference>
<dbReference type="PROSITE" id="PS50865">
    <property type="entry name" value="ZF_MYND_2"/>
    <property type="match status" value="1"/>
</dbReference>
<dbReference type="AlphaFoldDB" id="A0A6A4HS79"/>
<keyword evidence="1" id="KW-0479">Metal-binding</keyword>
<organism evidence="6 7">
    <name type="scientific">Gymnopus androsaceus JB14</name>
    <dbReference type="NCBI Taxonomy" id="1447944"/>
    <lineage>
        <taxon>Eukaryota</taxon>
        <taxon>Fungi</taxon>
        <taxon>Dikarya</taxon>
        <taxon>Basidiomycota</taxon>
        <taxon>Agaricomycotina</taxon>
        <taxon>Agaricomycetes</taxon>
        <taxon>Agaricomycetidae</taxon>
        <taxon>Agaricales</taxon>
        <taxon>Marasmiineae</taxon>
        <taxon>Omphalotaceae</taxon>
        <taxon>Gymnopus</taxon>
    </lineage>
</organism>
<dbReference type="OrthoDB" id="194358at2759"/>
<keyword evidence="7" id="KW-1185">Reference proteome</keyword>
<evidence type="ECO:0000313" key="7">
    <source>
        <dbReference type="Proteomes" id="UP000799118"/>
    </source>
</evidence>
<feature type="domain" description="MYND-type" evidence="5">
    <location>
        <begin position="122"/>
        <end position="164"/>
    </location>
</feature>
<evidence type="ECO:0000256" key="1">
    <source>
        <dbReference type="ARBA" id="ARBA00022723"/>
    </source>
</evidence>
<dbReference type="Proteomes" id="UP000799118">
    <property type="component" value="Unassembled WGS sequence"/>
</dbReference>